<sequence>MSSRMPEFIDPWRLAEQGGTIEGEIPLARMSRMDGLLENRRGNVVFSLGFSRDDKRRPRIHGRVQAGLALTCQRCLGSLELPVDAQVELAVIEVSAEANRLPEECDPILADDGRVRLLDLLQDELLLAIPQVPMHESDRCRMIEHQADTDNGLPSPQEGNRQRPHPFAVLAGYRTDTEH</sequence>
<dbReference type="Pfam" id="PF02620">
    <property type="entry name" value="YceD"/>
    <property type="match status" value="1"/>
</dbReference>
<name>A0A831W209_9GAMM</name>
<feature type="region of interest" description="Disordered" evidence="6">
    <location>
        <begin position="147"/>
        <end position="166"/>
    </location>
</feature>
<dbReference type="InterPro" id="IPR039255">
    <property type="entry name" value="YceD_bac"/>
</dbReference>
<comment type="similarity">
    <text evidence="2">Belongs to the DUF177 domain family.</text>
</comment>
<comment type="caution">
    <text evidence="7">The sequence shown here is derived from an EMBL/GenBank/DDBJ whole genome shotgun (WGS) entry which is preliminary data.</text>
</comment>
<accession>A0A831W209</accession>
<evidence type="ECO:0000256" key="1">
    <source>
        <dbReference type="ARBA" id="ARBA00002868"/>
    </source>
</evidence>
<dbReference type="InterPro" id="IPR003772">
    <property type="entry name" value="YceD"/>
</dbReference>
<dbReference type="PANTHER" id="PTHR38099">
    <property type="entry name" value="LARGE RIBOSOMAL RNA SUBUNIT ACCUMULATION PROTEIN YCED"/>
    <property type="match status" value="1"/>
</dbReference>
<evidence type="ECO:0000256" key="3">
    <source>
        <dbReference type="ARBA" id="ARBA00015716"/>
    </source>
</evidence>
<dbReference type="Proteomes" id="UP000886251">
    <property type="component" value="Unassembled WGS sequence"/>
</dbReference>
<dbReference type="EMBL" id="DRKP01000015">
    <property type="protein sequence ID" value="HEB95059.1"/>
    <property type="molecule type" value="Genomic_DNA"/>
</dbReference>
<evidence type="ECO:0000256" key="4">
    <source>
        <dbReference type="ARBA" id="ARBA00022517"/>
    </source>
</evidence>
<gene>
    <name evidence="7" type="ORF">ENI96_01350</name>
</gene>
<dbReference type="PANTHER" id="PTHR38099:SF1">
    <property type="entry name" value="LARGE RIBOSOMAL RNA SUBUNIT ACCUMULATION PROTEIN YCED"/>
    <property type="match status" value="1"/>
</dbReference>
<dbReference type="GO" id="GO:0005829">
    <property type="term" value="C:cytosol"/>
    <property type="evidence" value="ECO:0007669"/>
    <property type="project" value="TreeGrafter"/>
</dbReference>
<keyword evidence="4" id="KW-0690">Ribosome biogenesis</keyword>
<dbReference type="GO" id="GO:0042254">
    <property type="term" value="P:ribosome biogenesis"/>
    <property type="evidence" value="ECO:0007669"/>
    <property type="project" value="UniProtKB-KW"/>
</dbReference>
<dbReference type="AlphaFoldDB" id="A0A831W209"/>
<comment type="function">
    <text evidence="1">Plays a role in synthesis, processing and/or stability of 23S rRNA.</text>
</comment>
<evidence type="ECO:0000256" key="2">
    <source>
        <dbReference type="ARBA" id="ARBA00010740"/>
    </source>
</evidence>
<evidence type="ECO:0000313" key="7">
    <source>
        <dbReference type="EMBL" id="HEB95059.1"/>
    </source>
</evidence>
<protein>
    <recommendedName>
        <fullName evidence="3">Large ribosomal RNA subunit accumulation protein YceD</fullName>
    </recommendedName>
    <alternativeName>
        <fullName evidence="5">23S rRNA accumulation protein YceD</fullName>
    </alternativeName>
</protein>
<proteinExistence type="inferred from homology"/>
<organism evidence="7">
    <name type="scientific">Sedimenticola thiotaurini</name>
    <dbReference type="NCBI Taxonomy" id="1543721"/>
    <lineage>
        <taxon>Bacteria</taxon>
        <taxon>Pseudomonadati</taxon>
        <taxon>Pseudomonadota</taxon>
        <taxon>Gammaproteobacteria</taxon>
        <taxon>Chromatiales</taxon>
        <taxon>Sedimenticolaceae</taxon>
        <taxon>Sedimenticola</taxon>
    </lineage>
</organism>
<evidence type="ECO:0000256" key="5">
    <source>
        <dbReference type="ARBA" id="ARBA00031841"/>
    </source>
</evidence>
<evidence type="ECO:0000256" key="6">
    <source>
        <dbReference type="SAM" id="MobiDB-lite"/>
    </source>
</evidence>
<reference evidence="7" key="1">
    <citation type="journal article" date="2020" name="mSystems">
        <title>Genome- and Community-Level Interaction Insights into Carbon Utilization and Element Cycling Functions of Hydrothermarchaeota in Hydrothermal Sediment.</title>
        <authorList>
            <person name="Zhou Z."/>
            <person name="Liu Y."/>
            <person name="Xu W."/>
            <person name="Pan J."/>
            <person name="Luo Z.H."/>
            <person name="Li M."/>
        </authorList>
    </citation>
    <scope>NUCLEOTIDE SEQUENCE [LARGE SCALE GENOMIC DNA]</scope>
    <source>
        <strain evidence="7">HyVt-443</strain>
    </source>
</reference>